<feature type="signal peptide" evidence="1">
    <location>
        <begin position="1"/>
        <end position="20"/>
    </location>
</feature>
<dbReference type="PROSITE" id="PS51257">
    <property type="entry name" value="PROKAR_LIPOPROTEIN"/>
    <property type="match status" value="1"/>
</dbReference>
<sequence length="211" mass="24500">MRFNQSVCLFTFLLLFSSCSDDFLLNRTGADYFPLKKGCAWTYAVDGESVWVEVIGDSNAYGHFVTVVTRNFVEEYWLEERGKVKKFVAFLDTMIYQTGDTIEMGYKLIYQFPLVNQARWEDKELDTVVVAGDSFQHLYTLEGTSLYFGTVNSYSDCYKVEFYEMRELIALSDTNRRYRFSDSWVEFLAPGVGVVRRERGGKVENLVSFQQ</sequence>
<dbReference type="AlphaFoldDB" id="A0A7C3UXR0"/>
<evidence type="ECO:0000313" key="2">
    <source>
        <dbReference type="EMBL" id="HGE98646.1"/>
    </source>
</evidence>
<keyword evidence="1" id="KW-0732">Signal</keyword>
<gene>
    <name evidence="2" type="ORF">ENX07_01030</name>
</gene>
<reference evidence="2" key="1">
    <citation type="journal article" date="2020" name="mSystems">
        <title>Genome- and Community-Level Interaction Insights into Carbon Utilization and Element Cycling Functions of Hydrothermarchaeota in Hydrothermal Sediment.</title>
        <authorList>
            <person name="Zhou Z."/>
            <person name="Liu Y."/>
            <person name="Xu W."/>
            <person name="Pan J."/>
            <person name="Luo Z.H."/>
            <person name="Li M."/>
        </authorList>
    </citation>
    <scope>NUCLEOTIDE SEQUENCE [LARGE SCALE GENOMIC DNA]</scope>
    <source>
        <strain evidence="2">SpSt-906</strain>
    </source>
</reference>
<protein>
    <recommendedName>
        <fullName evidence="3">DUF4249 family protein</fullName>
    </recommendedName>
</protein>
<organism evidence="2">
    <name type="scientific">candidate division WOR-3 bacterium</name>
    <dbReference type="NCBI Taxonomy" id="2052148"/>
    <lineage>
        <taxon>Bacteria</taxon>
        <taxon>Bacteria division WOR-3</taxon>
    </lineage>
</organism>
<evidence type="ECO:0008006" key="3">
    <source>
        <dbReference type="Google" id="ProtNLM"/>
    </source>
</evidence>
<name>A0A7C3UXR0_UNCW3</name>
<evidence type="ECO:0000256" key="1">
    <source>
        <dbReference type="SAM" id="SignalP"/>
    </source>
</evidence>
<feature type="chain" id="PRO_5028484629" description="DUF4249 family protein" evidence="1">
    <location>
        <begin position="21"/>
        <end position="211"/>
    </location>
</feature>
<dbReference type="EMBL" id="DTMQ01000009">
    <property type="protein sequence ID" value="HGE98646.1"/>
    <property type="molecule type" value="Genomic_DNA"/>
</dbReference>
<accession>A0A7C3UXR0</accession>
<comment type="caution">
    <text evidence="2">The sequence shown here is derived from an EMBL/GenBank/DDBJ whole genome shotgun (WGS) entry which is preliminary data.</text>
</comment>
<proteinExistence type="predicted"/>